<reference evidence="1 2" key="1">
    <citation type="journal article" date="2010" name="Proc. Natl. Acad. Sci. U.S.A.">
        <title>Enigmatic, ultrasmall, uncultivated Archaea.</title>
        <authorList>
            <person name="Baker B.J."/>
            <person name="Comolli L.R."/>
            <person name="Dick G.J."/>
            <person name="Hauser L.J."/>
            <person name="Hyatt D."/>
            <person name="Dill B.D."/>
            <person name="Land M.L."/>
            <person name="Verberkmoes N.C."/>
            <person name="Hettich R.L."/>
            <person name="Banfield J.F."/>
        </authorList>
    </citation>
    <scope>NUCLEOTIDE SEQUENCE [LARGE SCALE GENOMIC DNA]</scope>
</reference>
<sequence length="142" mass="16273">MTKNIKTRTFLDTSINLAIYLTIKKTQLGAYPESEATRYGLLNCKNSIKPLSGFFALASFVSKTSIDEAIETVEKHFSLYSLLNNDNIKENYFEISKISSFKLSEKNKKIIKDSAKYQLALLNKNLRISNILKKVTEKNEMY</sequence>
<dbReference type="EMBL" id="GG745550">
    <property type="protein sequence ID" value="EFD92954.1"/>
    <property type="molecule type" value="Genomic_DNA"/>
</dbReference>
<evidence type="ECO:0000313" key="1">
    <source>
        <dbReference type="EMBL" id="EFD92954.1"/>
    </source>
</evidence>
<dbReference type="Proteomes" id="UP000009376">
    <property type="component" value="Unassembled WGS sequence"/>
</dbReference>
<accession>D6GV27</accession>
<gene>
    <name evidence="1" type="ORF">BJBARM5_0328</name>
</gene>
<dbReference type="AlphaFoldDB" id="D6GV27"/>
<name>D6GV27_PARA5</name>
<protein>
    <submittedName>
        <fullName evidence="1">Uncharacterized protein</fullName>
    </submittedName>
</protein>
<organism evidence="1 2">
    <name type="scientific">Candidatus Parvarchaeum acidophilus ARMAN-5</name>
    <dbReference type="NCBI Taxonomy" id="662762"/>
    <lineage>
        <taxon>Archaea</taxon>
        <taxon>Candidatus Parvarchaeota</taxon>
        <taxon>Candidatus Parvarchaeum</taxon>
    </lineage>
</organism>
<evidence type="ECO:0000313" key="2">
    <source>
        <dbReference type="Proteomes" id="UP000009376"/>
    </source>
</evidence>
<proteinExistence type="predicted"/>